<dbReference type="RefSeq" id="WP_271186999.1">
    <property type="nucleotide sequence ID" value="NZ_BSFE01000005.1"/>
</dbReference>
<feature type="signal peptide" evidence="1">
    <location>
        <begin position="1"/>
        <end position="23"/>
    </location>
</feature>
<dbReference type="EMBL" id="BSFE01000005">
    <property type="protein sequence ID" value="GLK52636.1"/>
    <property type="molecule type" value="Genomic_DNA"/>
</dbReference>
<dbReference type="InterPro" id="IPR036465">
    <property type="entry name" value="vWFA_dom_sf"/>
</dbReference>
<keyword evidence="1" id="KW-0732">Signal</keyword>
<feature type="chain" id="PRO_5040794211" description="DUF1194 domain-containing protein" evidence="1">
    <location>
        <begin position="24"/>
        <end position="259"/>
    </location>
</feature>
<dbReference type="Gene3D" id="3.40.50.410">
    <property type="entry name" value="von Willebrand factor, type A domain"/>
    <property type="match status" value="1"/>
</dbReference>
<accession>A0A9W6ILP3</accession>
<comment type="caution">
    <text evidence="2">The sequence shown here is derived from an EMBL/GenBank/DDBJ whole genome shotgun (WGS) entry which is preliminary data.</text>
</comment>
<dbReference type="Proteomes" id="UP001143486">
    <property type="component" value="Unassembled WGS sequence"/>
</dbReference>
<dbReference type="Pfam" id="PF06707">
    <property type="entry name" value="DUF1194"/>
    <property type="match status" value="1"/>
</dbReference>
<protein>
    <recommendedName>
        <fullName evidence="4">DUF1194 domain-containing protein</fullName>
    </recommendedName>
</protein>
<dbReference type="SUPFAM" id="SSF53300">
    <property type="entry name" value="vWA-like"/>
    <property type="match status" value="1"/>
</dbReference>
<reference evidence="2" key="2">
    <citation type="submission" date="2023-01" db="EMBL/GenBank/DDBJ databases">
        <authorList>
            <person name="Sun Q."/>
            <person name="Evtushenko L."/>
        </authorList>
    </citation>
    <scope>NUCLEOTIDE SEQUENCE</scope>
    <source>
        <strain evidence="2">VKM B-1513</strain>
    </source>
</reference>
<evidence type="ECO:0000313" key="3">
    <source>
        <dbReference type="Proteomes" id="UP001143486"/>
    </source>
</evidence>
<organism evidence="2 3">
    <name type="scientific">Maricaulis virginensis</name>
    <dbReference type="NCBI Taxonomy" id="144022"/>
    <lineage>
        <taxon>Bacteria</taxon>
        <taxon>Pseudomonadati</taxon>
        <taxon>Pseudomonadota</taxon>
        <taxon>Alphaproteobacteria</taxon>
        <taxon>Maricaulales</taxon>
        <taxon>Maricaulaceae</taxon>
        <taxon>Maricaulis</taxon>
    </lineage>
</organism>
<proteinExistence type="predicted"/>
<keyword evidence="3" id="KW-1185">Reference proteome</keyword>
<evidence type="ECO:0000313" key="2">
    <source>
        <dbReference type="EMBL" id="GLK52636.1"/>
    </source>
</evidence>
<dbReference type="InterPro" id="IPR010607">
    <property type="entry name" value="DUF1194"/>
</dbReference>
<sequence length="259" mass="28060">MRLAVRAGLSILAVLCLTGGNLAATPDWYTREIQYAEDGREMVDLELVLAVDVSSSIDEVEARRQREGHVAALADPEVISAIQSGGYGRIAVMYLEWADADFQRVVAPWTVIETEDDARAFAATLATAPFISGRRTAIGGAIDNSISLIADNRYDGVRRVIDLSGDGPQNAGPSLSAARSRAEAEMITINGLPIDNARQHPFRPSVSIDVATYFENEVIAGPGAFISPTNEHHDFVDALKRKLIIEIANLDPLRFTRNG</sequence>
<gene>
    <name evidence="2" type="ORF">GCM10017621_21440</name>
</gene>
<evidence type="ECO:0000256" key="1">
    <source>
        <dbReference type="SAM" id="SignalP"/>
    </source>
</evidence>
<reference evidence="2" key="1">
    <citation type="journal article" date="2014" name="Int. J. Syst. Evol. Microbiol.">
        <title>Complete genome sequence of Corynebacterium casei LMG S-19264T (=DSM 44701T), isolated from a smear-ripened cheese.</title>
        <authorList>
            <consortium name="US DOE Joint Genome Institute (JGI-PGF)"/>
            <person name="Walter F."/>
            <person name="Albersmeier A."/>
            <person name="Kalinowski J."/>
            <person name="Ruckert C."/>
        </authorList>
    </citation>
    <scope>NUCLEOTIDE SEQUENCE</scope>
    <source>
        <strain evidence="2">VKM B-1513</strain>
    </source>
</reference>
<name>A0A9W6ILP3_9PROT</name>
<dbReference type="AlphaFoldDB" id="A0A9W6ILP3"/>
<evidence type="ECO:0008006" key="4">
    <source>
        <dbReference type="Google" id="ProtNLM"/>
    </source>
</evidence>